<reference evidence="3" key="3">
    <citation type="submission" date="2018-08" db="UniProtKB">
        <authorList>
            <consortium name="EnsemblPlants"/>
        </authorList>
    </citation>
    <scope>IDENTIFICATION</scope>
    <source>
        <strain evidence="3">cv. Bd21</strain>
    </source>
</reference>
<accession>A0A0Q3MU84</accession>
<protein>
    <submittedName>
        <fullName evidence="2 3">Uncharacterized protein</fullName>
    </submittedName>
</protein>
<dbReference type="InParanoid" id="A0A0Q3MU84"/>
<gene>
    <name evidence="2" type="ORF">BRADI_2g38416v3</name>
</gene>
<dbReference type="Proteomes" id="UP000008810">
    <property type="component" value="Chromosome 2"/>
</dbReference>
<keyword evidence="4" id="KW-1185">Reference proteome</keyword>
<sequence>MQGFACNLTRLVPRIVPRGYSRPAAPPPSVRENVRRQPATVPFSPKSRAAGVRRRRRGLFPDPAGSAPFFPKSRTTAVCRRRVLPKAAPFFPKPLQRMPRFIAVLLAAPATPPWSLVTR</sequence>
<evidence type="ECO:0000313" key="4">
    <source>
        <dbReference type="Proteomes" id="UP000008810"/>
    </source>
</evidence>
<evidence type="ECO:0000256" key="1">
    <source>
        <dbReference type="SAM" id="MobiDB-lite"/>
    </source>
</evidence>
<proteinExistence type="predicted"/>
<reference evidence="2 3" key="1">
    <citation type="journal article" date="2010" name="Nature">
        <title>Genome sequencing and analysis of the model grass Brachypodium distachyon.</title>
        <authorList>
            <consortium name="International Brachypodium Initiative"/>
        </authorList>
    </citation>
    <scope>NUCLEOTIDE SEQUENCE [LARGE SCALE GENOMIC DNA]</scope>
    <source>
        <strain evidence="2 3">Bd21</strain>
    </source>
</reference>
<dbReference type="EnsemblPlants" id="KQK07918">
    <property type="protein sequence ID" value="KQK07918"/>
    <property type="gene ID" value="BRADI_2g38416v3"/>
</dbReference>
<organism evidence="2">
    <name type="scientific">Brachypodium distachyon</name>
    <name type="common">Purple false brome</name>
    <name type="synonym">Trachynia distachya</name>
    <dbReference type="NCBI Taxonomy" id="15368"/>
    <lineage>
        <taxon>Eukaryota</taxon>
        <taxon>Viridiplantae</taxon>
        <taxon>Streptophyta</taxon>
        <taxon>Embryophyta</taxon>
        <taxon>Tracheophyta</taxon>
        <taxon>Spermatophyta</taxon>
        <taxon>Magnoliopsida</taxon>
        <taxon>Liliopsida</taxon>
        <taxon>Poales</taxon>
        <taxon>Poaceae</taxon>
        <taxon>BOP clade</taxon>
        <taxon>Pooideae</taxon>
        <taxon>Stipodae</taxon>
        <taxon>Brachypodieae</taxon>
        <taxon>Brachypodium</taxon>
    </lineage>
</organism>
<dbReference type="AlphaFoldDB" id="A0A0Q3MU84"/>
<feature type="region of interest" description="Disordered" evidence="1">
    <location>
        <begin position="18"/>
        <end position="68"/>
    </location>
</feature>
<name>A0A0Q3MU84_BRADI</name>
<reference evidence="2" key="2">
    <citation type="submission" date="2017-06" db="EMBL/GenBank/DDBJ databases">
        <title>WGS assembly of Brachypodium distachyon.</title>
        <authorList>
            <consortium name="The International Brachypodium Initiative"/>
            <person name="Lucas S."/>
            <person name="Harmon-Smith M."/>
            <person name="Lail K."/>
            <person name="Tice H."/>
            <person name="Grimwood J."/>
            <person name="Bruce D."/>
            <person name="Barry K."/>
            <person name="Shu S."/>
            <person name="Lindquist E."/>
            <person name="Wang M."/>
            <person name="Pitluck S."/>
            <person name="Vogel J.P."/>
            <person name="Garvin D.F."/>
            <person name="Mockler T.C."/>
            <person name="Schmutz J."/>
            <person name="Rokhsar D."/>
            <person name="Bevan M.W."/>
        </authorList>
    </citation>
    <scope>NUCLEOTIDE SEQUENCE</scope>
    <source>
        <strain evidence="2">Bd21</strain>
    </source>
</reference>
<evidence type="ECO:0000313" key="2">
    <source>
        <dbReference type="EMBL" id="KQK07918.1"/>
    </source>
</evidence>
<evidence type="ECO:0000313" key="3">
    <source>
        <dbReference type="EnsemblPlants" id="KQK07918"/>
    </source>
</evidence>
<dbReference type="Gramene" id="KQK07918">
    <property type="protein sequence ID" value="KQK07918"/>
    <property type="gene ID" value="BRADI_2g38416v3"/>
</dbReference>
<dbReference type="EMBL" id="CM000881">
    <property type="protein sequence ID" value="KQK07918.1"/>
    <property type="molecule type" value="Genomic_DNA"/>
</dbReference>